<dbReference type="EMBL" id="KN823003">
    <property type="protein sequence ID" value="KIO27794.1"/>
    <property type="molecule type" value="Genomic_DNA"/>
</dbReference>
<gene>
    <name evidence="3" type="ORF">M407DRAFT_14848</name>
</gene>
<dbReference type="InterPro" id="IPR025714">
    <property type="entry name" value="Methyltranfer_dom"/>
</dbReference>
<dbReference type="Pfam" id="PF13383">
    <property type="entry name" value="Methyltransf_22"/>
    <property type="match status" value="1"/>
</dbReference>
<protein>
    <recommendedName>
        <fullName evidence="2">Methyltransferase domain-containing protein</fullName>
    </recommendedName>
</protein>
<dbReference type="HOGENOM" id="CLU_066046_1_0_1"/>
<evidence type="ECO:0000313" key="3">
    <source>
        <dbReference type="EMBL" id="KIO27794.1"/>
    </source>
</evidence>
<dbReference type="AlphaFoldDB" id="A0A0C3QM12"/>
<dbReference type="PANTHER" id="PTHR32026">
    <property type="entry name" value="METHYLTRANSFERASE-LIKE PROTEIN 24"/>
    <property type="match status" value="1"/>
</dbReference>
<dbReference type="InterPro" id="IPR029063">
    <property type="entry name" value="SAM-dependent_MTases_sf"/>
</dbReference>
<keyword evidence="1" id="KW-0732">Signal</keyword>
<reference evidence="4" key="2">
    <citation type="submission" date="2015-01" db="EMBL/GenBank/DDBJ databases">
        <title>Evolutionary Origins and Diversification of the Mycorrhizal Mutualists.</title>
        <authorList>
            <consortium name="DOE Joint Genome Institute"/>
            <consortium name="Mycorrhizal Genomics Consortium"/>
            <person name="Kohler A."/>
            <person name="Kuo A."/>
            <person name="Nagy L.G."/>
            <person name="Floudas D."/>
            <person name="Copeland A."/>
            <person name="Barry K.W."/>
            <person name="Cichocki N."/>
            <person name="Veneault-Fourrey C."/>
            <person name="LaButti K."/>
            <person name="Lindquist E.A."/>
            <person name="Lipzen A."/>
            <person name="Lundell T."/>
            <person name="Morin E."/>
            <person name="Murat C."/>
            <person name="Riley R."/>
            <person name="Ohm R."/>
            <person name="Sun H."/>
            <person name="Tunlid A."/>
            <person name="Henrissat B."/>
            <person name="Grigoriev I.V."/>
            <person name="Hibbett D.S."/>
            <person name="Martin F."/>
        </authorList>
    </citation>
    <scope>NUCLEOTIDE SEQUENCE [LARGE SCALE GENOMIC DNA]</scope>
    <source>
        <strain evidence="4">MUT 4182</strain>
    </source>
</reference>
<reference evidence="3 4" key="1">
    <citation type="submission" date="2014-04" db="EMBL/GenBank/DDBJ databases">
        <authorList>
            <consortium name="DOE Joint Genome Institute"/>
            <person name="Kuo A."/>
            <person name="Girlanda M."/>
            <person name="Perotto S."/>
            <person name="Kohler A."/>
            <person name="Nagy L.G."/>
            <person name="Floudas D."/>
            <person name="Copeland A."/>
            <person name="Barry K.W."/>
            <person name="Cichocki N."/>
            <person name="Veneault-Fourrey C."/>
            <person name="LaButti K."/>
            <person name="Lindquist E.A."/>
            <person name="Lipzen A."/>
            <person name="Lundell T."/>
            <person name="Morin E."/>
            <person name="Murat C."/>
            <person name="Sun H."/>
            <person name="Tunlid A."/>
            <person name="Henrissat B."/>
            <person name="Grigoriev I.V."/>
            <person name="Hibbett D.S."/>
            <person name="Martin F."/>
            <person name="Nordberg H.P."/>
            <person name="Cantor M.N."/>
            <person name="Hua S.X."/>
        </authorList>
    </citation>
    <scope>NUCLEOTIDE SEQUENCE [LARGE SCALE GENOMIC DNA]</scope>
    <source>
        <strain evidence="3 4">MUT 4182</strain>
    </source>
</reference>
<feature type="chain" id="PRO_5002168927" description="Methyltransferase domain-containing protein" evidence="1">
    <location>
        <begin position="31"/>
        <end position="327"/>
    </location>
</feature>
<keyword evidence="4" id="KW-1185">Reference proteome</keyword>
<proteinExistence type="predicted"/>
<dbReference type="OrthoDB" id="10006218at2759"/>
<dbReference type="PANTHER" id="PTHR32026:SF10">
    <property type="entry name" value="METHYLTRANSFERASE-LIKE PROTEIN 24-RELATED"/>
    <property type="match status" value="1"/>
</dbReference>
<organism evidence="3 4">
    <name type="scientific">Tulasnella calospora MUT 4182</name>
    <dbReference type="NCBI Taxonomy" id="1051891"/>
    <lineage>
        <taxon>Eukaryota</taxon>
        <taxon>Fungi</taxon>
        <taxon>Dikarya</taxon>
        <taxon>Basidiomycota</taxon>
        <taxon>Agaricomycotina</taxon>
        <taxon>Agaricomycetes</taxon>
        <taxon>Cantharellales</taxon>
        <taxon>Tulasnellaceae</taxon>
        <taxon>Tulasnella</taxon>
    </lineage>
</organism>
<evidence type="ECO:0000259" key="2">
    <source>
        <dbReference type="Pfam" id="PF13383"/>
    </source>
</evidence>
<accession>A0A0C3QM12</accession>
<evidence type="ECO:0000256" key="1">
    <source>
        <dbReference type="SAM" id="SignalP"/>
    </source>
</evidence>
<dbReference type="STRING" id="1051891.A0A0C3QM12"/>
<feature type="domain" description="Methyltransferase" evidence="2">
    <location>
        <begin position="67"/>
        <end position="298"/>
    </location>
</feature>
<name>A0A0C3QM12_9AGAM</name>
<dbReference type="Proteomes" id="UP000054248">
    <property type="component" value="Unassembled WGS sequence"/>
</dbReference>
<sequence length="327" mass="37638">MLAIFQRHPRFAITCALGLLCLLLLQTSGPSDPFGPRLGRLYRHGHSSGGDLDTAWRLSQSEHVYQNMLRDRAKLIQKFGPTKNDILPWPKNREFYTLWDFFIPAFNCPHETQRVGILGDGGKWMCGLSRLQDKKDCTIYSFGINDESSFEAGLLELTQHCEVWGYDFSVKDFGPEIRNVPHLAARSHFKSWGLAGKDDPNGRPPMYTLQSLMKMNGHKFIDILKIDIEGYEFPALRSLIEYSKKHNQPLPFGQLQLEIHADRMPGVKDDKKMFKEFLEWWESLEEAGLRPFWTEPNLIFVNINLGTQPALAEYSFINIKADHDVLH</sequence>
<dbReference type="Gene3D" id="3.40.50.150">
    <property type="entry name" value="Vaccinia Virus protein VP39"/>
    <property type="match status" value="1"/>
</dbReference>
<dbReference type="InterPro" id="IPR026913">
    <property type="entry name" value="METTL24"/>
</dbReference>
<evidence type="ECO:0000313" key="4">
    <source>
        <dbReference type="Proteomes" id="UP000054248"/>
    </source>
</evidence>
<feature type="signal peptide" evidence="1">
    <location>
        <begin position="1"/>
        <end position="30"/>
    </location>
</feature>